<dbReference type="Proteomes" id="UP000002634">
    <property type="component" value="Chromosome"/>
</dbReference>
<dbReference type="AlphaFoldDB" id="A0AAU8P623"/>
<sequence>MRRVKAFFPLGSVSLCVFTPIAFICFLFHFLRNLTKKMVFVCYHDSVQPDAQKQGMTAAAAGYAGVCLCSPVVRTPDSGRRSAADRL</sequence>
<evidence type="ECO:0000256" key="1">
    <source>
        <dbReference type="SAM" id="Phobius"/>
    </source>
</evidence>
<name>A0AAU8P623_EDWPI</name>
<keyword evidence="1" id="KW-0812">Transmembrane</keyword>
<keyword evidence="1" id="KW-1133">Transmembrane helix</keyword>
<reference evidence="2 3" key="1">
    <citation type="journal article" date="2009" name="PLoS ONE">
        <title>Genome sequence of the versatile fish pathogen Edwardsiella tarda provides insights into its adaptation to broad host ranges and intracellular niches.</title>
        <authorList>
            <person name="Wang Q."/>
            <person name="Yang M."/>
            <person name="Xiao J."/>
            <person name="Wu H."/>
            <person name="Wang X."/>
            <person name="Lv Y."/>
            <person name="Xu L."/>
            <person name="Zheng H."/>
            <person name="Wang S."/>
            <person name="Zhao G."/>
            <person name="Liu Q."/>
            <person name="Zhang Y."/>
        </authorList>
    </citation>
    <scope>NUCLEOTIDE SEQUENCE [LARGE SCALE GENOMIC DNA]</scope>
    <source>
        <strain evidence="3">EIB202 / CCTCC M208068</strain>
    </source>
</reference>
<gene>
    <name evidence="2" type="ordered locus">ETAE_2539</name>
</gene>
<keyword evidence="1" id="KW-0472">Membrane</keyword>
<protein>
    <submittedName>
        <fullName evidence="2">Uncharacterized protein</fullName>
    </submittedName>
</protein>
<evidence type="ECO:0000313" key="3">
    <source>
        <dbReference type="Proteomes" id="UP000002634"/>
    </source>
</evidence>
<organism evidence="2 3">
    <name type="scientific">Edwardsiella piscicida</name>
    <dbReference type="NCBI Taxonomy" id="1263550"/>
    <lineage>
        <taxon>Bacteria</taxon>
        <taxon>Pseudomonadati</taxon>
        <taxon>Pseudomonadota</taxon>
        <taxon>Gammaproteobacteria</taxon>
        <taxon>Enterobacterales</taxon>
        <taxon>Hafniaceae</taxon>
        <taxon>Edwardsiella</taxon>
    </lineage>
</organism>
<proteinExistence type="predicted"/>
<keyword evidence="3" id="KW-1185">Reference proteome</keyword>
<accession>A0AAU8P623</accession>
<dbReference type="EMBL" id="CP001135">
    <property type="protein sequence ID" value="ACY85374.1"/>
    <property type="molecule type" value="Genomic_DNA"/>
</dbReference>
<evidence type="ECO:0000313" key="2">
    <source>
        <dbReference type="EMBL" id="ACY85374.1"/>
    </source>
</evidence>
<dbReference type="KEGG" id="etr:ETAE_2539"/>
<feature type="transmembrane region" description="Helical" evidence="1">
    <location>
        <begin position="6"/>
        <end position="31"/>
    </location>
</feature>